<organism evidence="11 12">
    <name type="scientific">Enterococcus hulanensis</name>
    <dbReference type="NCBI Taxonomy" id="2559929"/>
    <lineage>
        <taxon>Bacteria</taxon>
        <taxon>Bacillati</taxon>
        <taxon>Bacillota</taxon>
        <taxon>Bacilli</taxon>
        <taxon>Lactobacillales</taxon>
        <taxon>Enterococcaceae</taxon>
        <taxon>Enterococcus</taxon>
    </lineage>
</organism>
<comment type="cofactor">
    <cofactor evidence="9">
        <name>Mg(2+)</name>
        <dbReference type="ChEBI" id="CHEBI:18420"/>
    </cofactor>
</comment>
<comment type="caution">
    <text evidence="11">The sequence shown here is derived from an EMBL/GenBank/DDBJ whole genome shotgun (WGS) entry which is preliminary data.</text>
</comment>
<dbReference type="EMBL" id="JARPYI010000003">
    <property type="protein sequence ID" value="MDT2599833.1"/>
    <property type="molecule type" value="Genomic_DNA"/>
</dbReference>
<dbReference type="PANTHER" id="PTHR21342">
    <property type="entry name" value="PHOSPHOPANTETHEINE ADENYLYLTRANSFERASE"/>
    <property type="match status" value="1"/>
</dbReference>
<dbReference type="NCBIfam" id="TIGR00125">
    <property type="entry name" value="cyt_tran_rel"/>
    <property type="match status" value="1"/>
</dbReference>
<evidence type="ECO:0000256" key="8">
    <source>
        <dbReference type="ARBA" id="ARBA00029346"/>
    </source>
</evidence>
<keyword evidence="3 9" id="KW-0548">Nucleotidyltransferase</keyword>
<keyword evidence="12" id="KW-1185">Reference proteome</keyword>
<reference evidence="11 12" key="1">
    <citation type="submission" date="2023-03" db="EMBL/GenBank/DDBJ databases">
        <authorList>
            <person name="Shen W."/>
            <person name="Cai J."/>
        </authorList>
    </citation>
    <scope>NUCLEOTIDE SEQUENCE [LARGE SCALE GENOMIC DNA]</scope>
    <source>
        <strain evidence="11 12">D6-4</strain>
    </source>
</reference>
<evidence type="ECO:0000256" key="1">
    <source>
        <dbReference type="ARBA" id="ARBA00022490"/>
    </source>
</evidence>
<accession>A0ABU3EY87</accession>
<comment type="catalytic activity">
    <reaction evidence="8 9">
        <text>(R)-4'-phosphopantetheine + ATP + H(+) = 3'-dephospho-CoA + diphosphate</text>
        <dbReference type="Rhea" id="RHEA:19801"/>
        <dbReference type="ChEBI" id="CHEBI:15378"/>
        <dbReference type="ChEBI" id="CHEBI:30616"/>
        <dbReference type="ChEBI" id="CHEBI:33019"/>
        <dbReference type="ChEBI" id="CHEBI:57328"/>
        <dbReference type="ChEBI" id="CHEBI:61723"/>
        <dbReference type="EC" id="2.7.7.3"/>
    </reaction>
</comment>
<evidence type="ECO:0000256" key="3">
    <source>
        <dbReference type="ARBA" id="ARBA00022695"/>
    </source>
</evidence>
<feature type="binding site" evidence="9">
    <location>
        <position position="100"/>
    </location>
    <ligand>
        <name>ATP</name>
        <dbReference type="ChEBI" id="CHEBI:30616"/>
    </ligand>
</feature>
<dbReference type="PANTHER" id="PTHR21342:SF1">
    <property type="entry name" value="PHOSPHOPANTETHEINE ADENYLYLTRANSFERASE"/>
    <property type="match status" value="1"/>
</dbReference>
<feature type="binding site" evidence="9">
    <location>
        <position position="42"/>
    </location>
    <ligand>
        <name>substrate</name>
    </ligand>
</feature>
<evidence type="ECO:0000256" key="4">
    <source>
        <dbReference type="ARBA" id="ARBA00022741"/>
    </source>
</evidence>
<name>A0ABU3EY87_9ENTE</name>
<dbReference type="EC" id="2.7.7.3" evidence="9"/>
<feature type="binding site" evidence="9">
    <location>
        <position position="89"/>
    </location>
    <ligand>
        <name>substrate</name>
    </ligand>
</feature>
<dbReference type="PRINTS" id="PR01020">
    <property type="entry name" value="LPSBIOSNTHSS"/>
</dbReference>
<dbReference type="Gene3D" id="3.40.50.620">
    <property type="entry name" value="HUPs"/>
    <property type="match status" value="1"/>
</dbReference>
<keyword evidence="2 9" id="KW-0808">Transferase</keyword>
<keyword evidence="5 9" id="KW-0067">ATP-binding</keyword>
<feature type="binding site" evidence="9">
    <location>
        <position position="10"/>
    </location>
    <ligand>
        <name>substrate</name>
    </ligand>
</feature>
<proteinExistence type="inferred from homology"/>
<evidence type="ECO:0000313" key="12">
    <source>
        <dbReference type="Proteomes" id="UP001252875"/>
    </source>
</evidence>
<feature type="binding site" evidence="9">
    <location>
        <position position="75"/>
    </location>
    <ligand>
        <name>substrate</name>
    </ligand>
</feature>
<dbReference type="CDD" id="cd02163">
    <property type="entry name" value="PPAT"/>
    <property type="match status" value="1"/>
</dbReference>
<dbReference type="InterPro" id="IPR004821">
    <property type="entry name" value="Cyt_trans-like"/>
</dbReference>
<dbReference type="Pfam" id="PF01467">
    <property type="entry name" value="CTP_transf_like"/>
    <property type="match status" value="1"/>
</dbReference>
<comment type="subcellular location">
    <subcellularLocation>
        <location evidence="9">Cytoplasm</location>
    </subcellularLocation>
</comment>
<evidence type="ECO:0000256" key="2">
    <source>
        <dbReference type="ARBA" id="ARBA00022679"/>
    </source>
</evidence>
<protein>
    <recommendedName>
        <fullName evidence="9">Phosphopantetheine adenylyltransferase</fullName>
        <ecNumber evidence="9">2.7.7.3</ecNumber>
    </recommendedName>
    <alternativeName>
        <fullName evidence="9">Dephospho-CoA pyrophosphorylase</fullName>
    </alternativeName>
    <alternativeName>
        <fullName evidence="9">Pantetheine-phosphate adenylyltransferase</fullName>
        <shortName evidence="9">PPAT</shortName>
    </alternativeName>
</protein>
<dbReference type="SUPFAM" id="SSF52374">
    <property type="entry name" value="Nucleotidylyl transferase"/>
    <property type="match status" value="1"/>
</dbReference>
<keyword evidence="1 9" id="KW-0963">Cytoplasm</keyword>
<dbReference type="NCBIfam" id="TIGR01510">
    <property type="entry name" value="coaD_prev_kdtB"/>
    <property type="match status" value="1"/>
</dbReference>
<keyword evidence="7 9" id="KW-0173">Coenzyme A biosynthesis</keyword>
<evidence type="ECO:0000259" key="10">
    <source>
        <dbReference type="Pfam" id="PF01467"/>
    </source>
</evidence>
<keyword evidence="6 9" id="KW-0460">Magnesium</keyword>
<dbReference type="InterPro" id="IPR014729">
    <property type="entry name" value="Rossmann-like_a/b/a_fold"/>
</dbReference>
<comment type="function">
    <text evidence="9">Reversibly transfers an adenylyl group from ATP to 4'-phosphopantetheine, yielding dephospho-CoA (dPCoA) and pyrophosphate.</text>
</comment>
<feature type="binding site" evidence="9">
    <location>
        <position position="18"/>
    </location>
    <ligand>
        <name>ATP</name>
        <dbReference type="ChEBI" id="CHEBI:30616"/>
    </ligand>
</feature>
<feature type="binding site" evidence="9">
    <location>
        <begin position="125"/>
        <end position="131"/>
    </location>
    <ligand>
        <name>ATP</name>
        <dbReference type="ChEBI" id="CHEBI:30616"/>
    </ligand>
</feature>
<evidence type="ECO:0000313" key="11">
    <source>
        <dbReference type="EMBL" id="MDT2599833.1"/>
    </source>
</evidence>
<feature type="domain" description="Cytidyltransferase-like" evidence="10">
    <location>
        <begin position="6"/>
        <end position="135"/>
    </location>
</feature>
<comment type="similarity">
    <text evidence="9">Belongs to the bacterial CoaD family.</text>
</comment>
<evidence type="ECO:0000256" key="7">
    <source>
        <dbReference type="ARBA" id="ARBA00022993"/>
    </source>
</evidence>
<dbReference type="Proteomes" id="UP001252875">
    <property type="component" value="Unassembled WGS sequence"/>
</dbReference>
<evidence type="ECO:0000256" key="5">
    <source>
        <dbReference type="ARBA" id="ARBA00022840"/>
    </source>
</evidence>
<dbReference type="InterPro" id="IPR001980">
    <property type="entry name" value="PPAT"/>
</dbReference>
<evidence type="ECO:0000256" key="9">
    <source>
        <dbReference type="HAMAP-Rule" id="MF_00151"/>
    </source>
</evidence>
<comment type="pathway">
    <text evidence="9">Cofactor biosynthesis; coenzyme A biosynthesis; CoA from (R)-pantothenate: step 4/5.</text>
</comment>
<dbReference type="GO" id="GO:0004595">
    <property type="term" value="F:pantetheine-phosphate adenylyltransferase activity"/>
    <property type="evidence" value="ECO:0007669"/>
    <property type="project" value="UniProtKB-EC"/>
</dbReference>
<sequence length="165" mass="19127">MKRIALFPGSFDPLTMGHLDTIERGAKLFDELIIGVFVNTTKKSFFTPEEKLSIVKESVQHIPNVRVMTQKNELTVDVAEELGAKFLLRGIRSIKDYEYEKEIALMNQHLDHELETVFLLAQPKYSHISSSILKEVWTFNGDIKEYLPEPVYRALEEKRENSEKQ</sequence>
<comment type="subunit">
    <text evidence="9">Homohexamer.</text>
</comment>
<gene>
    <name evidence="9 11" type="primary">coaD</name>
    <name evidence="11" type="ORF">P7D85_08610</name>
</gene>
<feature type="binding site" evidence="9">
    <location>
        <begin position="10"/>
        <end position="11"/>
    </location>
    <ligand>
        <name>ATP</name>
        <dbReference type="ChEBI" id="CHEBI:30616"/>
    </ligand>
</feature>
<feature type="binding site" evidence="9">
    <location>
        <begin position="90"/>
        <end position="92"/>
    </location>
    <ligand>
        <name>ATP</name>
        <dbReference type="ChEBI" id="CHEBI:30616"/>
    </ligand>
</feature>
<dbReference type="RefSeq" id="WP_311821644.1">
    <property type="nucleotide sequence ID" value="NZ_JARPYF010000002.1"/>
</dbReference>
<keyword evidence="4 9" id="KW-0547">Nucleotide-binding</keyword>
<evidence type="ECO:0000256" key="6">
    <source>
        <dbReference type="ARBA" id="ARBA00022842"/>
    </source>
</evidence>
<dbReference type="HAMAP" id="MF_00151">
    <property type="entry name" value="PPAT_bact"/>
    <property type="match status" value="1"/>
</dbReference>
<feature type="site" description="Transition state stabilizer" evidence="9">
    <location>
        <position position="18"/>
    </location>
</feature>